<sequence length="445" mass="50209">MTFISYSQNFEDVLLWRALGKIQHGFYIDVGANDPELHSVTKAFYDAGWHGVNVEPMPSYRQPFVEQRPRDINLTCAAGAEQGEITLFDVPSMNGWASTDAAVAKEHRAEGYDVTEVKVPMRTLADICAEHAQGEIHFLKIDVEGFEGEVLKGMDFQRWRPWVLVIEATLPGQRTTNHETWEHLVLPHGYRYAYFDGLNRYYVADEHSELLAALDIQPNVFDEFITHHLDKAWAKGKDLSRQVKEGWERIEQLDGYANELSGNLDQSQQDNAKLHQALESEQAHSAKVTDELLQTQVKLHALEARAEALQATLNSTDAWGKDLEQRLLAVYASTSWRITAPMRFIMRRGDNSPANLVKRKAKGALRRGLKWLTSRESLRRATLPIIARSPWLQQKVAATLAAAKSATAPDAQTAPDVPELLRALPQSARTVLADLQRAFEQQAKH</sequence>
<feature type="coiled-coil region" evidence="1">
    <location>
        <begin position="257"/>
        <end position="312"/>
    </location>
</feature>
<dbReference type="AlphaFoldDB" id="A0A7X2IKA8"/>
<dbReference type="NCBIfam" id="TIGR01444">
    <property type="entry name" value="fkbM_fam"/>
    <property type="match status" value="1"/>
</dbReference>
<dbReference type="PANTHER" id="PTHR34203:SF15">
    <property type="entry name" value="SLL1173 PROTEIN"/>
    <property type="match status" value="1"/>
</dbReference>
<gene>
    <name evidence="3" type="ORF">GJ700_05165</name>
</gene>
<dbReference type="GO" id="GO:0008168">
    <property type="term" value="F:methyltransferase activity"/>
    <property type="evidence" value="ECO:0007669"/>
    <property type="project" value="UniProtKB-KW"/>
</dbReference>
<evidence type="ECO:0000313" key="4">
    <source>
        <dbReference type="Proteomes" id="UP000446768"/>
    </source>
</evidence>
<dbReference type="SUPFAM" id="SSF53335">
    <property type="entry name" value="S-adenosyl-L-methionine-dependent methyltransferases"/>
    <property type="match status" value="1"/>
</dbReference>
<accession>A0A7X2IKA8</accession>
<keyword evidence="3" id="KW-0808">Transferase</keyword>
<dbReference type="RefSeq" id="WP_154371608.1">
    <property type="nucleotide sequence ID" value="NZ_WKJJ01000003.1"/>
</dbReference>
<dbReference type="EMBL" id="WKJJ01000003">
    <property type="protein sequence ID" value="MRV71107.1"/>
    <property type="molecule type" value="Genomic_DNA"/>
</dbReference>
<comment type="caution">
    <text evidence="3">The sequence shown here is derived from an EMBL/GenBank/DDBJ whole genome shotgun (WGS) entry which is preliminary data.</text>
</comment>
<evidence type="ECO:0000256" key="1">
    <source>
        <dbReference type="SAM" id="Coils"/>
    </source>
</evidence>
<organism evidence="3 4">
    <name type="scientific">Pseudoduganella rivuli</name>
    <dbReference type="NCBI Taxonomy" id="2666085"/>
    <lineage>
        <taxon>Bacteria</taxon>
        <taxon>Pseudomonadati</taxon>
        <taxon>Pseudomonadota</taxon>
        <taxon>Betaproteobacteria</taxon>
        <taxon>Burkholderiales</taxon>
        <taxon>Oxalobacteraceae</taxon>
        <taxon>Telluria group</taxon>
        <taxon>Pseudoduganella</taxon>
    </lineage>
</organism>
<protein>
    <submittedName>
        <fullName evidence="3">FkbM family methyltransferase</fullName>
    </submittedName>
</protein>
<reference evidence="3 4" key="1">
    <citation type="submission" date="2019-11" db="EMBL/GenBank/DDBJ databases">
        <title>Novel species isolated from a subtropical stream in China.</title>
        <authorList>
            <person name="Lu H."/>
        </authorList>
    </citation>
    <scope>NUCLEOTIDE SEQUENCE [LARGE SCALE GENOMIC DNA]</scope>
    <source>
        <strain evidence="3 4">FT92W</strain>
    </source>
</reference>
<dbReference type="GO" id="GO:0032259">
    <property type="term" value="P:methylation"/>
    <property type="evidence" value="ECO:0007669"/>
    <property type="project" value="UniProtKB-KW"/>
</dbReference>
<dbReference type="Proteomes" id="UP000446768">
    <property type="component" value="Unassembled WGS sequence"/>
</dbReference>
<evidence type="ECO:0000259" key="2">
    <source>
        <dbReference type="Pfam" id="PF05050"/>
    </source>
</evidence>
<keyword evidence="3" id="KW-0489">Methyltransferase</keyword>
<dbReference type="InterPro" id="IPR029063">
    <property type="entry name" value="SAM-dependent_MTases_sf"/>
</dbReference>
<dbReference type="Gene3D" id="3.40.50.150">
    <property type="entry name" value="Vaccinia Virus protein VP39"/>
    <property type="match status" value="1"/>
</dbReference>
<dbReference type="InterPro" id="IPR006342">
    <property type="entry name" value="FkbM_mtfrase"/>
</dbReference>
<evidence type="ECO:0000313" key="3">
    <source>
        <dbReference type="EMBL" id="MRV71107.1"/>
    </source>
</evidence>
<dbReference type="InterPro" id="IPR052514">
    <property type="entry name" value="SAM-dependent_MTase"/>
</dbReference>
<keyword evidence="4" id="KW-1185">Reference proteome</keyword>
<dbReference type="PANTHER" id="PTHR34203">
    <property type="entry name" value="METHYLTRANSFERASE, FKBM FAMILY PROTEIN"/>
    <property type="match status" value="1"/>
</dbReference>
<name>A0A7X2IKA8_9BURK</name>
<feature type="domain" description="Methyltransferase FkbM" evidence="2">
    <location>
        <begin position="29"/>
        <end position="192"/>
    </location>
</feature>
<proteinExistence type="predicted"/>
<dbReference type="Pfam" id="PF05050">
    <property type="entry name" value="Methyltransf_21"/>
    <property type="match status" value="1"/>
</dbReference>
<keyword evidence="1" id="KW-0175">Coiled coil</keyword>